<name>A0A8X6IDY7_NEPPI</name>
<sequence length="116" mass="12954">MKGSEHCTLKYQCRSSRVPGRTARGASRPLGCSPLGNLLPHIRTLSAFERDTAGKHSHASKILCATAREDFFFFNLVNVVLELYLKILAKLLAILILEQATKSHSLNFHTTFREQG</sequence>
<keyword evidence="2" id="KW-1185">Reference proteome</keyword>
<comment type="caution">
    <text evidence="1">The sequence shown here is derived from an EMBL/GenBank/DDBJ whole genome shotgun (WGS) entry which is preliminary data.</text>
</comment>
<evidence type="ECO:0000313" key="1">
    <source>
        <dbReference type="EMBL" id="GFS42120.1"/>
    </source>
</evidence>
<dbReference type="AlphaFoldDB" id="A0A8X6IDY7"/>
<organism evidence="1 2">
    <name type="scientific">Nephila pilipes</name>
    <name type="common">Giant wood spider</name>
    <name type="synonym">Nephila maculata</name>
    <dbReference type="NCBI Taxonomy" id="299642"/>
    <lineage>
        <taxon>Eukaryota</taxon>
        <taxon>Metazoa</taxon>
        <taxon>Ecdysozoa</taxon>
        <taxon>Arthropoda</taxon>
        <taxon>Chelicerata</taxon>
        <taxon>Arachnida</taxon>
        <taxon>Araneae</taxon>
        <taxon>Araneomorphae</taxon>
        <taxon>Entelegynae</taxon>
        <taxon>Araneoidea</taxon>
        <taxon>Nephilidae</taxon>
        <taxon>Nephila</taxon>
    </lineage>
</organism>
<evidence type="ECO:0000313" key="2">
    <source>
        <dbReference type="Proteomes" id="UP000887013"/>
    </source>
</evidence>
<accession>A0A8X6IDY7</accession>
<protein>
    <submittedName>
        <fullName evidence="1">Uncharacterized protein</fullName>
    </submittedName>
</protein>
<proteinExistence type="predicted"/>
<gene>
    <name evidence="1" type="ORF">NPIL_141671</name>
</gene>
<reference evidence="1" key="1">
    <citation type="submission" date="2020-08" db="EMBL/GenBank/DDBJ databases">
        <title>Multicomponent nature underlies the extraordinary mechanical properties of spider dragline silk.</title>
        <authorList>
            <person name="Kono N."/>
            <person name="Nakamura H."/>
            <person name="Mori M."/>
            <person name="Yoshida Y."/>
            <person name="Ohtoshi R."/>
            <person name="Malay A.D."/>
            <person name="Moran D.A.P."/>
            <person name="Tomita M."/>
            <person name="Numata K."/>
            <person name="Arakawa K."/>
        </authorList>
    </citation>
    <scope>NUCLEOTIDE SEQUENCE</scope>
</reference>
<dbReference type="EMBL" id="BMAW01089913">
    <property type="protein sequence ID" value="GFS42120.1"/>
    <property type="molecule type" value="Genomic_DNA"/>
</dbReference>
<dbReference type="Proteomes" id="UP000887013">
    <property type="component" value="Unassembled WGS sequence"/>
</dbReference>